<sequence>MKGETASETGAITCSIFIYFKNSFNRVLHQCLWRVLYHFGIYLKLIGLMVILYKRTQSVIRVGRDVADWFLLEIGVRQCCILSPDFSTSILSISCRLHSKDLTIRKLV</sequence>
<keyword evidence="1" id="KW-0812">Transmembrane</keyword>
<keyword evidence="1" id="KW-0472">Membrane</keyword>
<dbReference type="Proteomes" id="UP000828390">
    <property type="component" value="Unassembled WGS sequence"/>
</dbReference>
<gene>
    <name evidence="2" type="ORF">DPMN_030259</name>
</gene>
<evidence type="ECO:0000313" key="2">
    <source>
        <dbReference type="EMBL" id="KAH3867133.1"/>
    </source>
</evidence>
<organism evidence="2 3">
    <name type="scientific">Dreissena polymorpha</name>
    <name type="common">Zebra mussel</name>
    <name type="synonym">Mytilus polymorpha</name>
    <dbReference type="NCBI Taxonomy" id="45954"/>
    <lineage>
        <taxon>Eukaryota</taxon>
        <taxon>Metazoa</taxon>
        <taxon>Spiralia</taxon>
        <taxon>Lophotrochozoa</taxon>
        <taxon>Mollusca</taxon>
        <taxon>Bivalvia</taxon>
        <taxon>Autobranchia</taxon>
        <taxon>Heteroconchia</taxon>
        <taxon>Euheterodonta</taxon>
        <taxon>Imparidentia</taxon>
        <taxon>Neoheterodontei</taxon>
        <taxon>Myida</taxon>
        <taxon>Dreissenoidea</taxon>
        <taxon>Dreissenidae</taxon>
        <taxon>Dreissena</taxon>
    </lineage>
</organism>
<keyword evidence="3" id="KW-1185">Reference proteome</keyword>
<dbReference type="EMBL" id="JAIWYP010000002">
    <property type="protein sequence ID" value="KAH3867133.1"/>
    <property type="molecule type" value="Genomic_DNA"/>
</dbReference>
<reference evidence="2" key="2">
    <citation type="submission" date="2020-11" db="EMBL/GenBank/DDBJ databases">
        <authorList>
            <person name="McCartney M.A."/>
            <person name="Auch B."/>
            <person name="Kono T."/>
            <person name="Mallez S."/>
            <person name="Becker A."/>
            <person name="Gohl D.M."/>
            <person name="Silverstein K.A.T."/>
            <person name="Koren S."/>
            <person name="Bechman K.B."/>
            <person name="Herman A."/>
            <person name="Abrahante J.E."/>
            <person name="Garbe J."/>
        </authorList>
    </citation>
    <scope>NUCLEOTIDE SEQUENCE</scope>
    <source>
        <strain evidence="2">Duluth1</strain>
        <tissue evidence="2">Whole animal</tissue>
    </source>
</reference>
<accession>A0A9D4RGY5</accession>
<keyword evidence="1" id="KW-1133">Transmembrane helix</keyword>
<feature type="transmembrane region" description="Helical" evidence="1">
    <location>
        <begin position="35"/>
        <end position="53"/>
    </location>
</feature>
<evidence type="ECO:0000313" key="3">
    <source>
        <dbReference type="Proteomes" id="UP000828390"/>
    </source>
</evidence>
<name>A0A9D4RGY5_DREPO</name>
<evidence type="ECO:0000256" key="1">
    <source>
        <dbReference type="SAM" id="Phobius"/>
    </source>
</evidence>
<protein>
    <submittedName>
        <fullName evidence="2">Uncharacterized protein</fullName>
    </submittedName>
</protein>
<proteinExistence type="predicted"/>
<dbReference type="AlphaFoldDB" id="A0A9D4RGY5"/>
<comment type="caution">
    <text evidence="2">The sequence shown here is derived from an EMBL/GenBank/DDBJ whole genome shotgun (WGS) entry which is preliminary data.</text>
</comment>
<reference evidence="2" key="1">
    <citation type="journal article" date="2019" name="bioRxiv">
        <title>The Genome of the Zebra Mussel, Dreissena polymorpha: A Resource for Invasive Species Research.</title>
        <authorList>
            <person name="McCartney M.A."/>
            <person name="Auch B."/>
            <person name="Kono T."/>
            <person name="Mallez S."/>
            <person name="Zhang Y."/>
            <person name="Obille A."/>
            <person name="Becker A."/>
            <person name="Abrahante J.E."/>
            <person name="Garbe J."/>
            <person name="Badalamenti J.P."/>
            <person name="Herman A."/>
            <person name="Mangelson H."/>
            <person name="Liachko I."/>
            <person name="Sullivan S."/>
            <person name="Sone E.D."/>
            <person name="Koren S."/>
            <person name="Silverstein K.A.T."/>
            <person name="Beckman K.B."/>
            <person name="Gohl D.M."/>
        </authorList>
    </citation>
    <scope>NUCLEOTIDE SEQUENCE</scope>
    <source>
        <strain evidence="2">Duluth1</strain>
        <tissue evidence="2">Whole animal</tissue>
    </source>
</reference>